<evidence type="ECO:0000259" key="3">
    <source>
        <dbReference type="SMART" id="SM00014"/>
    </source>
</evidence>
<dbReference type="AlphaFoldDB" id="A0A2W5D203"/>
<proteinExistence type="predicted"/>
<dbReference type="InterPro" id="IPR001011">
    <property type="entry name" value="Acid_Pase_classA_bac"/>
</dbReference>
<comment type="caution">
    <text evidence="4">The sequence shown here is derived from an EMBL/GenBank/DDBJ whole genome shotgun (WGS) entry which is preliminary data.</text>
</comment>
<dbReference type="Gene3D" id="1.20.144.10">
    <property type="entry name" value="Phosphatidic acid phosphatase type 2/haloperoxidase"/>
    <property type="match status" value="1"/>
</dbReference>
<name>A0A2W5D203_9CORY</name>
<feature type="compositionally biased region" description="Polar residues" evidence="1">
    <location>
        <begin position="62"/>
        <end position="72"/>
    </location>
</feature>
<reference evidence="4 5" key="1">
    <citation type="submission" date="2017-11" db="EMBL/GenBank/DDBJ databases">
        <title>Infants hospitalized years apart are colonized by the same room-sourced microbial strains.</title>
        <authorList>
            <person name="Brooks B."/>
            <person name="Olm M.R."/>
            <person name="Firek B.A."/>
            <person name="Baker R."/>
            <person name="Thomas B.C."/>
            <person name="Morowitz M.J."/>
            <person name="Banfield J.F."/>
        </authorList>
    </citation>
    <scope>NUCLEOTIDE SEQUENCE [LARGE SCALE GENOMIC DNA]</scope>
    <source>
        <strain evidence="4">S2_012_000_R3_87</strain>
    </source>
</reference>
<evidence type="ECO:0000256" key="1">
    <source>
        <dbReference type="SAM" id="MobiDB-lite"/>
    </source>
</evidence>
<feature type="chain" id="PRO_5016165322" evidence="2">
    <location>
        <begin position="45"/>
        <end position="446"/>
    </location>
</feature>
<evidence type="ECO:0000313" key="5">
    <source>
        <dbReference type="Proteomes" id="UP000249451"/>
    </source>
</evidence>
<dbReference type="PRINTS" id="PR00483">
    <property type="entry name" value="BACPHPHTASE"/>
</dbReference>
<dbReference type="SUPFAM" id="SSF48317">
    <property type="entry name" value="Acid phosphatase/Vanadium-dependent haloperoxidase"/>
    <property type="match status" value="1"/>
</dbReference>
<dbReference type="Pfam" id="PF01569">
    <property type="entry name" value="PAP2"/>
    <property type="match status" value="1"/>
</dbReference>
<dbReference type="InterPro" id="IPR000326">
    <property type="entry name" value="PAP2/HPO"/>
</dbReference>
<feature type="region of interest" description="Disordered" evidence="1">
    <location>
        <begin position="42"/>
        <end position="87"/>
    </location>
</feature>
<evidence type="ECO:0000256" key="2">
    <source>
        <dbReference type="SAM" id="SignalP"/>
    </source>
</evidence>
<dbReference type="Proteomes" id="UP000249451">
    <property type="component" value="Unassembled WGS sequence"/>
</dbReference>
<feature type="signal peptide" evidence="2">
    <location>
        <begin position="1"/>
        <end position="44"/>
    </location>
</feature>
<accession>A0A2W5D203</accession>
<organism evidence="4 5">
    <name type="scientific">Corynebacterium urealyticum</name>
    <dbReference type="NCBI Taxonomy" id="43771"/>
    <lineage>
        <taxon>Bacteria</taxon>
        <taxon>Bacillati</taxon>
        <taxon>Actinomycetota</taxon>
        <taxon>Actinomycetes</taxon>
        <taxon>Mycobacteriales</taxon>
        <taxon>Corynebacteriaceae</taxon>
        <taxon>Corynebacterium</taxon>
    </lineage>
</organism>
<dbReference type="GO" id="GO:0003993">
    <property type="term" value="F:acid phosphatase activity"/>
    <property type="evidence" value="ECO:0007669"/>
    <property type="project" value="InterPro"/>
</dbReference>
<dbReference type="InterPro" id="IPR036938">
    <property type="entry name" value="PAP2/HPO_sf"/>
</dbReference>
<dbReference type="SMART" id="SM00014">
    <property type="entry name" value="acidPPc"/>
    <property type="match status" value="1"/>
</dbReference>
<evidence type="ECO:0000313" key="4">
    <source>
        <dbReference type="EMBL" id="PZP00129.1"/>
    </source>
</evidence>
<gene>
    <name evidence="4" type="ORF">DI609_06925</name>
</gene>
<sequence>MPQLTVIRPSRSNKIAARAAAAALAATLAGGIAASPAATTGALAAPTGSSQAGTAPRGNLLPESSATGSVQLPGSYDPVPHNGAPQPQAFPASEYGWYLSDLSSHPYGNYVTLIDGFNDLRAKHPDVMKSNLDQVAEINNNAPAARIAQAQEDAATSKEGVLRIFADAFGEELGEHFRQALNEHRLPKTQMLFGGATARAGGVASSTFIEKTYYNNDRPFVVAPERITKHNLPGKDFYSTSKSFPSGHTNQSTWTTTLLSYMLPEFAPQLLARGAEGGYSRVVLGVHYPLDVIGGRMVGTAAAADRLNDPRMRANLDAAAQEIRAELEWRCGDTLANCAQKQAEGGKGYNPESVDRYTELMNYGFTPVYSESAPMVVPQAAPALLLGKYPNLSHAQRAEILRQTAGPAGYPLDKQGPEGSWQRLNLAKALTAKVTIADDGSVEVAG</sequence>
<dbReference type="PANTHER" id="PTHR14969">
    <property type="entry name" value="SPHINGOSINE-1-PHOSPHATE PHOSPHOHYDROLASE"/>
    <property type="match status" value="1"/>
</dbReference>
<keyword evidence="2" id="KW-0732">Signal</keyword>
<dbReference type="CDD" id="cd03397">
    <property type="entry name" value="PAP2_acid_phosphatase"/>
    <property type="match status" value="1"/>
</dbReference>
<dbReference type="GO" id="GO:0030288">
    <property type="term" value="C:outer membrane-bounded periplasmic space"/>
    <property type="evidence" value="ECO:0007669"/>
    <property type="project" value="InterPro"/>
</dbReference>
<protein>
    <submittedName>
        <fullName evidence="4">Acid phosphatase</fullName>
    </submittedName>
</protein>
<dbReference type="EMBL" id="QFNY01000150">
    <property type="protein sequence ID" value="PZP00129.1"/>
    <property type="molecule type" value="Genomic_DNA"/>
</dbReference>
<dbReference type="PANTHER" id="PTHR14969:SF60">
    <property type="entry name" value="NON-SPECIFIC ACID PHOSPHATASE"/>
    <property type="match status" value="1"/>
</dbReference>
<feature type="domain" description="Phosphatidic acid phosphatase type 2/haloperoxidase" evidence="3">
    <location>
        <begin position="193"/>
        <end position="307"/>
    </location>
</feature>